<dbReference type="NCBIfam" id="NF041874">
    <property type="entry name" value="EPS_EpsC"/>
    <property type="match status" value="1"/>
</dbReference>
<dbReference type="EMBL" id="CP001804">
    <property type="protein sequence ID" value="ACY15714.1"/>
    <property type="molecule type" value="Genomic_DNA"/>
</dbReference>
<keyword evidence="5" id="KW-1185">Reference proteome</keyword>
<dbReference type="InterPro" id="IPR053376">
    <property type="entry name" value="Serine_acetyltransferase"/>
</dbReference>
<organism evidence="4 5">
    <name type="scientific">Haliangium ochraceum (strain DSM 14365 / JCM 11303 / SMP-2)</name>
    <dbReference type="NCBI Taxonomy" id="502025"/>
    <lineage>
        <taxon>Bacteria</taxon>
        <taxon>Pseudomonadati</taxon>
        <taxon>Myxococcota</taxon>
        <taxon>Polyangia</taxon>
        <taxon>Haliangiales</taxon>
        <taxon>Kofleriaceae</taxon>
        <taxon>Haliangium</taxon>
    </lineage>
</organism>
<dbReference type="eggNOG" id="COG1045">
    <property type="taxonomic scope" value="Bacteria"/>
</dbReference>
<dbReference type="Gene3D" id="2.160.10.10">
    <property type="entry name" value="Hexapeptide repeat proteins"/>
    <property type="match status" value="1"/>
</dbReference>
<evidence type="ECO:0000313" key="4">
    <source>
        <dbReference type="EMBL" id="ACY15714.1"/>
    </source>
</evidence>
<dbReference type="InterPro" id="IPR011004">
    <property type="entry name" value="Trimer_LpxA-like_sf"/>
</dbReference>
<dbReference type="CDD" id="cd03354">
    <property type="entry name" value="LbH_SAT"/>
    <property type="match status" value="1"/>
</dbReference>
<dbReference type="PANTHER" id="PTHR42811">
    <property type="entry name" value="SERINE ACETYLTRANSFERASE"/>
    <property type="match status" value="1"/>
</dbReference>
<dbReference type="KEGG" id="hoh:Hoch_3212"/>
<protein>
    <submittedName>
        <fullName evidence="4">Serine O-acetyltransferase</fullName>
        <ecNumber evidence="4">2.3.1.30</ecNumber>
    </submittedName>
</protein>
<dbReference type="Gene3D" id="1.10.3130.10">
    <property type="entry name" value="serine acetyltransferase, domain 1"/>
    <property type="match status" value="1"/>
</dbReference>
<keyword evidence="2 4" id="KW-0808">Transferase</keyword>
<reference evidence="4 5" key="1">
    <citation type="journal article" date="2010" name="Stand. Genomic Sci.">
        <title>Complete genome sequence of Haliangium ochraceum type strain (SMP-2).</title>
        <authorList>
            <consortium name="US DOE Joint Genome Institute (JGI-PGF)"/>
            <person name="Ivanova N."/>
            <person name="Daum C."/>
            <person name="Lang E."/>
            <person name="Abt B."/>
            <person name="Kopitz M."/>
            <person name="Saunders E."/>
            <person name="Lapidus A."/>
            <person name="Lucas S."/>
            <person name="Glavina Del Rio T."/>
            <person name="Nolan M."/>
            <person name="Tice H."/>
            <person name="Copeland A."/>
            <person name="Cheng J.F."/>
            <person name="Chen F."/>
            <person name="Bruce D."/>
            <person name="Goodwin L."/>
            <person name="Pitluck S."/>
            <person name="Mavromatis K."/>
            <person name="Pati A."/>
            <person name="Mikhailova N."/>
            <person name="Chen A."/>
            <person name="Palaniappan K."/>
            <person name="Land M."/>
            <person name="Hauser L."/>
            <person name="Chang Y.J."/>
            <person name="Jeffries C.D."/>
            <person name="Detter J.C."/>
            <person name="Brettin T."/>
            <person name="Rohde M."/>
            <person name="Goker M."/>
            <person name="Bristow J."/>
            <person name="Markowitz V."/>
            <person name="Eisen J.A."/>
            <person name="Hugenholtz P."/>
            <person name="Kyrpides N.C."/>
            <person name="Klenk H.P."/>
        </authorList>
    </citation>
    <scope>NUCLEOTIDE SEQUENCE [LARGE SCALE GENOMIC DNA]</scope>
    <source>
        <strain evidence="5">DSM 14365 / CIP 107738 / JCM 11303 / AJ 13395 / SMP-2</strain>
    </source>
</reference>
<dbReference type="GO" id="GO:0009001">
    <property type="term" value="F:serine O-acetyltransferase activity"/>
    <property type="evidence" value="ECO:0007669"/>
    <property type="project" value="UniProtKB-EC"/>
</dbReference>
<sequence length="335" mass="36332">MSQASERIPSTLPQPQPEEELRADDVVGDLLASYDSASAAIQHVNSYELPSTEQVASVVEQCRALLFPGFVGASLARATPTELRDLVRERLDKLRHTMRKQLYRDLHHRVQRRLGTHEHDCPKCAAAASNITDGFLRGLVALRERIALDVQAALDGDPAAKDADEVIFCYPGLYAISVYRMAHALLHGGARLIPRIMTELAHEKTGIDIHPGATIGDSFFIDHGTGVVIGETTVIGKRVRIYQGVTLGALSVPRGRRGEHREQRHPSIEDDVVIYAGATILGGDTVIGKNAVIGGNCWVTSSVPPFSTVTLSRCNTADNRPGEGPADKQRDLGSL</sequence>
<dbReference type="HOGENOM" id="CLU_051638_1_1_7"/>
<evidence type="ECO:0000256" key="1">
    <source>
        <dbReference type="ARBA" id="ARBA00022605"/>
    </source>
</evidence>
<dbReference type="SUPFAM" id="SSF51161">
    <property type="entry name" value="Trimeric LpxA-like enzymes"/>
    <property type="match status" value="1"/>
</dbReference>
<gene>
    <name evidence="4" type="ordered locus">Hoch_3212</name>
</gene>
<dbReference type="EC" id="2.3.1.30" evidence="4"/>
<dbReference type="GO" id="GO:0008652">
    <property type="term" value="P:amino acid biosynthetic process"/>
    <property type="evidence" value="ECO:0007669"/>
    <property type="project" value="UniProtKB-KW"/>
</dbReference>
<dbReference type="STRING" id="502025.Hoch_3212"/>
<dbReference type="InterPro" id="IPR042122">
    <property type="entry name" value="Ser_AcTrfase_N_sf"/>
</dbReference>
<dbReference type="InterPro" id="IPR045304">
    <property type="entry name" value="LbH_SAT"/>
</dbReference>
<accession>D0LTM0</accession>
<evidence type="ECO:0000256" key="3">
    <source>
        <dbReference type="ARBA" id="ARBA00023315"/>
    </source>
</evidence>
<dbReference type="Proteomes" id="UP000001880">
    <property type="component" value="Chromosome"/>
</dbReference>
<keyword evidence="3 4" id="KW-0012">Acyltransferase</keyword>
<evidence type="ECO:0000313" key="5">
    <source>
        <dbReference type="Proteomes" id="UP000001880"/>
    </source>
</evidence>
<name>D0LTM0_HALO1</name>
<keyword evidence="1" id="KW-0028">Amino-acid biosynthesis</keyword>
<dbReference type="AlphaFoldDB" id="D0LTM0"/>
<evidence type="ECO:0000256" key="2">
    <source>
        <dbReference type="ARBA" id="ARBA00022679"/>
    </source>
</evidence>
<proteinExistence type="predicted"/>